<organism evidence="2 3">
    <name type="scientific">Polyplax serrata</name>
    <name type="common">Common mouse louse</name>
    <dbReference type="NCBI Taxonomy" id="468196"/>
    <lineage>
        <taxon>Eukaryota</taxon>
        <taxon>Metazoa</taxon>
        <taxon>Ecdysozoa</taxon>
        <taxon>Arthropoda</taxon>
        <taxon>Hexapoda</taxon>
        <taxon>Insecta</taxon>
        <taxon>Pterygota</taxon>
        <taxon>Neoptera</taxon>
        <taxon>Paraneoptera</taxon>
        <taxon>Psocodea</taxon>
        <taxon>Troctomorpha</taxon>
        <taxon>Phthiraptera</taxon>
        <taxon>Anoplura</taxon>
        <taxon>Polyplacidae</taxon>
        <taxon>Polyplax</taxon>
    </lineage>
</organism>
<proteinExistence type="predicted"/>
<comment type="caution">
    <text evidence="2">The sequence shown here is derived from an EMBL/GenBank/DDBJ whole genome shotgun (WGS) entry which is preliminary data.</text>
</comment>
<evidence type="ECO:0000256" key="1">
    <source>
        <dbReference type="SAM" id="MobiDB-lite"/>
    </source>
</evidence>
<name>A0AAN8P245_POLSC</name>
<accession>A0AAN8P245</accession>
<dbReference type="EMBL" id="JAWJWE010000007">
    <property type="protein sequence ID" value="KAK6632756.1"/>
    <property type="molecule type" value="Genomic_DNA"/>
</dbReference>
<feature type="region of interest" description="Disordered" evidence="1">
    <location>
        <begin position="1"/>
        <end position="54"/>
    </location>
</feature>
<dbReference type="AlphaFoldDB" id="A0AAN8P245"/>
<evidence type="ECO:0000313" key="3">
    <source>
        <dbReference type="Proteomes" id="UP001372834"/>
    </source>
</evidence>
<reference evidence="2 3" key="1">
    <citation type="submission" date="2023-10" db="EMBL/GenBank/DDBJ databases">
        <title>Genomes of two closely related lineages of the louse Polyplax serrata with different host specificities.</title>
        <authorList>
            <person name="Martinu J."/>
            <person name="Tarabai H."/>
            <person name="Stefka J."/>
            <person name="Hypsa V."/>
        </authorList>
    </citation>
    <scope>NUCLEOTIDE SEQUENCE [LARGE SCALE GENOMIC DNA]</scope>
    <source>
        <strain evidence="2">HR10_N</strain>
    </source>
</reference>
<feature type="compositionally biased region" description="Basic residues" evidence="1">
    <location>
        <begin position="1"/>
        <end position="10"/>
    </location>
</feature>
<protein>
    <submittedName>
        <fullName evidence="2">Uncharacterized protein</fullName>
    </submittedName>
</protein>
<evidence type="ECO:0000313" key="2">
    <source>
        <dbReference type="EMBL" id="KAK6632756.1"/>
    </source>
</evidence>
<feature type="region of interest" description="Disordered" evidence="1">
    <location>
        <begin position="88"/>
        <end position="117"/>
    </location>
</feature>
<dbReference type="Proteomes" id="UP001372834">
    <property type="component" value="Unassembled WGS sequence"/>
</dbReference>
<feature type="compositionally biased region" description="Basic and acidic residues" evidence="1">
    <location>
        <begin position="11"/>
        <end position="31"/>
    </location>
</feature>
<sequence length="234" mass="26485">MKKCGIRKRGKFDVENAKETQRDVKKQEQTKKGLQGRTTAGTAPQKRTHWRQKGRKQAVKILWQAQREAAGTCIYQLAPSKDVNFEFVEGHTPDGKRRGRSRGGGGGSGVRRRRRENAARVVHDHLLMLSRQPKCQSEWGLTHPNTKFVERDGKFAAGPTGLSTQDLGDRKTKKAKRSGLFFTCLHKTMIPQGLLSHTRQIVMRRGTTTTRRTEVPLRIPEDTCEPQPRPCPVI</sequence>
<gene>
    <name evidence="2" type="ORF">RUM43_013526</name>
</gene>